<dbReference type="EMBL" id="CP038015">
    <property type="protein sequence ID" value="QBP39706.1"/>
    <property type="molecule type" value="Genomic_DNA"/>
</dbReference>
<keyword evidence="6" id="KW-1185">Reference proteome</keyword>
<evidence type="ECO:0000313" key="6">
    <source>
        <dbReference type="Proteomes" id="UP000294292"/>
    </source>
</evidence>
<evidence type="ECO:0000259" key="4">
    <source>
        <dbReference type="SMART" id="SM00479"/>
    </source>
</evidence>
<dbReference type="PANTHER" id="PTHR30231:SF41">
    <property type="entry name" value="DNA POLYMERASE III SUBUNIT EPSILON"/>
    <property type="match status" value="1"/>
</dbReference>
<evidence type="ECO:0000256" key="3">
    <source>
        <dbReference type="ARBA" id="ARBA00022839"/>
    </source>
</evidence>
<name>A0A4P6ZW63_9BACL</name>
<dbReference type="PANTHER" id="PTHR30231">
    <property type="entry name" value="DNA POLYMERASE III SUBUNIT EPSILON"/>
    <property type="match status" value="1"/>
</dbReference>
<evidence type="ECO:0000256" key="1">
    <source>
        <dbReference type="ARBA" id="ARBA00022722"/>
    </source>
</evidence>
<dbReference type="OrthoDB" id="9776650at2"/>
<dbReference type="KEGG" id="panc:E2636_00375"/>
<organism evidence="5 6">
    <name type="scientific">Paenisporosarcina antarctica</name>
    <dbReference type="NCBI Taxonomy" id="417367"/>
    <lineage>
        <taxon>Bacteria</taxon>
        <taxon>Bacillati</taxon>
        <taxon>Bacillota</taxon>
        <taxon>Bacilli</taxon>
        <taxon>Bacillales</taxon>
        <taxon>Caryophanaceae</taxon>
        <taxon>Paenisporosarcina</taxon>
    </lineage>
</organism>
<dbReference type="GO" id="GO:0003677">
    <property type="term" value="F:DNA binding"/>
    <property type="evidence" value="ECO:0007669"/>
    <property type="project" value="InterPro"/>
</dbReference>
<accession>A0A4P6ZW63</accession>
<dbReference type="Gene3D" id="3.30.420.10">
    <property type="entry name" value="Ribonuclease H-like superfamily/Ribonuclease H"/>
    <property type="match status" value="1"/>
</dbReference>
<dbReference type="InterPro" id="IPR036397">
    <property type="entry name" value="RNaseH_sf"/>
</dbReference>
<evidence type="ECO:0000256" key="2">
    <source>
        <dbReference type="ARBA" id="ARBA00022801"/>
    </source>
</evidence>
<dbReference type="SMART" id="SM00479">
    <property type="entry name" value="EXOIII"/>
    <property type="match status" value="1"/>
</dbReference>
<dbReference type="GO" id="GO:0008408">
    <property type="term" value="F:3'-5' exonuclease activity"/>
    <property type="evidence" value="ECO:0007669"/>
    <property type="project" value="TreeGrafter"/>
</dbReference>
<feature type="domain" description="Exonuclease" evidence="4">
    <location>
        <begin position="27"/>
        <end position="199"/>
    </location>
</feature>
<evidence type="ECO:0000313" key="5">
    <source>
        <dbReference type="EMBL" id="QBP39706.1"/>
    </source>
</evidence>
<dbReference type="InterPro" id="IPR006054">
    <property type="entry name" value="DnaQ"/>
</dbReference>
<dbReference type="GO" id="GO:0005829">
    <property type="term" value="C:cytosol"/>
    <property type="evidence" value="ECO:0007669"/>
    <property type="project" value="TreeGrafter"/>
</dbReference>
<gene>
    <name evidence="5" type="ORF">E2636_00375</name>
</gene>
<keyword evidence="3 5" id="KW-0269">Exonuclease</keyword>
<dbReference type="CDD" id="cd06127">
    <property type="entry name" value="DEDDh"/>
    <property type="match status" value="1"/>
</dbReference>
<dbReference type="GO" id="GO:0003887">
    <property type="term" value="F:DNA-directed DNA polymerase activity"/>
    <property type="evidence" value="ECO:0007669"/>
    <property type="project" value="InterPro"/>
</dbReference>
<keyword evidence="2" id="KW-0378">Hydrolase</keyword>
<dbReference type="AlphaFoldDB" id="A0A4P6ZW63"/>
<dbReference type="Proteomes" id="UP000294292">
    <property type="component" value="Chromosome"/>
</dbReference>
<dbReference type="InterPro" id="IPR012337">
    <property type="entry name" value="RNaseH-like_sf"/>
</dbReference>
<dbReference type="SUPFAM" id="SSF53098">
    <property type="entry name" value="Ribonuclease H-like"/>
    <property type="match status" value="1"/>
</dbReference>
<dbReference type="FunFam" id="3.30.420.10:FF:000045">
    <property type="entry name" value="3'-5' exonuclease DinG"/>
    <property type="match status" value="1"/>
</dbReference>
<protein>
    <submittedName>
        <fullName evidence="5">3'-5' exonuclease</fullName>
    </submittedName>
</protein>
<dbReference type="InterPro" id="IPR013520">
    <property type="entry name" value="Ribonucl_H"/>
</dbReference>
<dbReference type="Pfam" id="PF00929">
    <property type="entry name" value="RNase_T"/>
    <property type="match status" value="1"/>
</dbReference>
<dbReference type="NCBIfam" id="TIGR00573">
    <property type="entry name" value="dnaq"/>
    <property type="match status" value="1"/>
</dbReference>
<sequence>MAIWSKRVFQDRINREIPLSTPLDELSFLVVDTETTGFAVGKDDRLIEVGAVPIVGLKVLENKTFQSYVNPKRDIPEIITNLTSINNKDVENAPDSLQVIEDLFAFAEEHGAHSMVGHYLTFDMQVLKHELRRADIKFQPPPSVDTLDLLSYLVPTWELKDLEYYAVVFETRIFERHSALGDALTTAYLFCELCERVQERGKHTWGDLLALSPVR</sequence>
<dbReference type="RefSeq" id="WP_134208002.1">
    <property type="nucleotide sequence ID" value="NZ_CP038015.1"/>
</dbReference>
<proteinExistence type="predicted"/>
<keyword evidence="1" id="KW-0540">Nuclease</keyword>
<reference evidence="5 6" key="1">
    <citation type="submission" date="2019-03" db="EMBL/GenBank/DDBJ databases">
        <title>Complete genome sequence of Paenisporosarcina antarctica CGMCC 1.6503T.</title>
        <authorList>
            <person name="Rong J.-C."/>
            <person name="Chi N.-Y."/>
            <person name="Zhang Q.-F."/>
        </authorList>
    </citation>
    <scope>NUCLEOTIDE SEQUENCE [LARGE SCALE GENOMIC DNA]</scope>
    <source>
        <strain evidence="5 6">CGMCC 1.6503</strain>
    </source>
</reference>
<dbReference type="GO" id="GO:0045004">
    <property type="term" value="P:DNA replication proofreading"/>
    <property type="evidence" value="ECO:0007669"/>
    <property type="project" value="TreeGrafter"/>
</dbReference>